<keyword evidence="5 7" id="KW-0687">Ribonucleoprotein</keyword>
<dbReference type="PANTHER" id="PTHR11229">
    <property type="entry name" value="50S RIBOSOMAL PROTEIN L3"/>
    <property type="match status" value="1"/>
</dbReference>
<organism evidence="10 11">
    <name type="scientific">Nitrospira lenta</name>
    <dbReference type="NCBI Taxonomy" id="1436998"/>
    <lineage>
        <taxon>Bacteria</taxon>
        <taxon>Pseudomonadati</taxon>
        <taxon>Nitrospirota</taxon>
        <taxon>Nitrospiria</taxon>
        <taxon>Nitrospirales</taxon>
        <taxon>Nitrospiraceae</taxon>
        <taxon>Nitrospira</taxon>
    </lineage>
</organism>
<dbReference type="Pfam" id="PF00297">
    <property type="entry name" value="Ribosomal_L3"/>
    <property type="match status" value="1"/>
</dbReference>
<dbReference type="HAMAP" id="MF_01325_B">
    <property type="entry name" value="Ribosomal_uL3_B"/>
    <property type="match status" value="1"/>
</dbReference>
<sequence length="217" mass="23570">MTSGLIEGLNEMTNGLLGKKLGMTQVFDETRLTPVTVIEAGPCRVVTIKTKERDGYEAVQLSYGEVKERKLSKAELGHLKKQQAPATRVLREFEKVGDVTVGDSVTVGMFKKGDWVDVVGVSKGKGFQGVVKRHNYAGGPESHGSMFHRHPGSMGASSYPSRVWKGKTLPGHMGAERVTVQRLKVVDSRPEENLLFVRGAIPGATNGLIVVRKSKKG</sequence>
<accession>A0A330L3D9</accession>
<evidence type="ECO:0000256" key="9">
    <source>
        <dbReference type="RuleBase" id="RU003906"/>
    </source>
</evidence>
<evidence type="ECO:0000256" key="7">
    <source>
        <dbReference type="HAMAP-Rule" id="MF_01325"/>
    </source>
</evidence>
<keyword evidence="4 7" id="KW-0689">Ribosomal protein</keyword>
<dbReference type="GO" id="GO:0006412">
    <property type="term" value="P:translation"/>
    <property type="evidence" value="ECO:0007669"/>
    <property type="project" value="UniProtKB-UniRule"/>
</dbReference>
<dbReference type="InParanoid" id="A0A330L3D9"/>
<keyword evidence="11" id="KW-1185">Reference proteome</keyword>
<dbReference type="Proteomes" id="UP000248168">
    <property type="component" value="Unassembled WGS sequence"/>
</dbReference>
<evidence type="ECO:0000313" key="11">
    <source>
        <dbReference type="Proteomes" id="UP000248168"/>
    </source>
</evidence>
<evidence type="ECO:0000256" key="5">
    <source>
        <dbReference type="ARBA" id="ARBA00023274"/>
    </source>
</evidence>
<evidence type="ECO:0000256" key="6">
    <source>
        <dbReference type="ARBA" id="ARBA00035243"/>
    </source>
</evidence>
<dbReference type="GO" id="GO:0022625">
    <property type="term" value="C:cytosolic large ribosomal subunit"/>
    <property type="evidence" value="ECO:0007669"/>
    <property type="project" value="TreeGrafter"/>
</dbReference>
<dbReference type="GO" id="GO:0003735">
    <property type="term" value="F:structural constituent of ribosome"/>
    <property type="evidence" value="ECO:0007669"/>
    <property type="project" value="UniProtKB-UniRule"/>
</dbReference>
<dbReference type="SUPFAM" id="SSF50447">
    <property type="entry name" value="Translation proteins"/>
    <property type="match status" value="1"/>
</dbReference>
<dbReference type="Gene3D" id="2.40.30.10">
    <property type="entry name" value="Translation factors"/>
    <property type="match status" value="1"/>
</dbReference>
<dbReference type="InterPro" id="IPR009000">
    <property type="entry name" value="Transl_B-barrel_sf"/>
</dbReference>
<dbReference type="EMBL" id="OUNR01000003">
    <property type="protein sequence ID" value="SPP64317.1"/>
    <property type="molecule type" value="Genomic_DNA"/>
</dbReference>
<evidence type="ECO:0000256" key="8">
    <source>
        <dbReference type="RuleBase" id="RU003905"/>
    </source>
</evidence>
<evidence type="ECO:0000256" key="4">
    <source>
        <dbReference type="ARBA" id="ARBA00022980"/>
    </source>
</evidence>
<dbReference type="InterPro" id="IPR019927">
    <property type="entry name" value="Ribosomal_uL3_bac/org-type"/>
</dbReference>
<dbReference type="FunFam" id="3.30.160.810:FF:000001">
    <property type="entry name" value="50S ribosomal protein L3"/>
    <property type="match status" value="1"/>
</dbReference>
<comment type="similarity">
    <text evidence="1 7 8">Belongs to the universal ribosomal protein uL3 family.</text>
</comment>
<evidence type="ECO:0000256" key="1">
    <source>
        <dbReference type="ARBA" id="ARBA00006540"/>
    </source>
</evidence>
<dbReference type="PANTHER" id="PTHR11229:SF16">
    <property type="entry name" value="LARGE RIBOSOMAL SUBUNIT PROTEIN UL3C"/>
    <property type="match status" value="1"/>
</dbReference>
<proteinExistence type="inferred from homology"/>
<name>A0A330L3D9_9BACT</name>
<comment type="subunit">
    <text evidence="7 9">Part of the 50S ribosomal subunit. Forms a cluster with proteins L14 and L19.</text>
</comment>
<keyword evidence="3 7" id="KW-0694">RNA-binding</keyword>
<reference evidence="11" key="1">
    <citation type="submission" date="2018-04" db="EMBL/GenBank/DDBJ databases">
        <authorList>
            <person name="Lucker S."/>
            <person name="Sakoula D."/>
        </authorList>
    </citation>
    <scope>NUCLEOTIDE SEQUENCE [LARGE SCALE GENOMIC DNA]</scope>
</reference>
<dbReference type="FunFam" id="2.40.30.10:FF:000004">
    <property type="entry name" value="50S ribosomal protein L3"/>
    <property type="match status" value="1"/>
</dbReference>
<comment type="function">
    <text evidence="7 9">One of the primary rRNA binding proteins, it binds directly near the 3'-end of the 23S rRNA, where it nucleates assembly of the 50S subunit.</text>
</comment>
<keyword evidence="2 7" id="KW-0699">rRNA-binding</keyword>
<evidence type="ECO:0000313" key="10">
    <source>
        <dbReference type="EMBL" id="SPP64317.1"/>
    </source>
</evidence>
<evidence type="ECO:0000256" key="3">
    <source>
        <dbReference type="ARBA" id="ARBA00022884"/>
    </source>
</evidence>
<dbReference type="Gene3D" id="3.30.160.810">
    <property type="match status" value="1"/>
</dbReference>
<dbReference type="FunCoup" id="A0A330L3D9">
    <property type="interactions" value="625"/>
</dbReference>
<gene>
    <name evidence="7 10" type="primary">rplC</name>
    <name evidence="10" type="ORF">NITLEN_110083</name>
</gene>
<protein>
    <recommendedName>
        <fullName evidence="6 7">Large ribosomal subunit protein uL3</fullName>
    </recommendedName>
</protein>
<dbReference type="AlphaFoldDB" id="A0A330L3D9"/>
<dbReference type="PROSITE" id="PS00474">
    <property type="entry name" value="RIBOSOMAL_L3"/>
    <property type="match status" value="1"/>
</dbReference>
<dbReference type="NCBIfam" id="TIGR03625">
    <property type="entry name" value="L3_bact"/>
    <property type="match status" value="1"/>
</dbReference>
<dbReference type="InterPro" id="IPR019926">
    <property type="entry name" value="Ribosomal_uL3_CS"/>
</dbReference>
<evidence type="ECO:0000256" key="2">
    <source>
        <dbReference type="ARBA" id="ARBA00022730"/>
    </source>
</evidence>
<dbReference type="GO" id="GO:0019843">
    <property type="term" value="F:rRNA binding"/>
    <property type="evidence" value="ECO:0007669"/>
    <property type="project" value="UniProtKB-UniRule"/>
</dbReference>
<dbReference type="InterPro" id="IPR000597">
    <property type="entry name" value="Ribosomal_uL3"/>
</dbReference>